<dbReference type="GO" id="GO:0001401">
    <property type="term" value="C:SAM complex"/>
    <property type="evidence" value="ECO:0007669"/>
    <property type="project" value="TreeGrafter"/>
</dbReference>
<dbReference type="GO" id="GO:0007005">
    <property type="term" value="P:mitochondrion organization"/>
    <property type="evidence" value="ECO:0007669"/>
    <property type="project" value="TreeGrafter"/>
</dbReference>
<dbReference type="InterPro" id="IPR050931">
    <property type="entry name" value="Mito_Protein_Transport_Metaxin"/>
</dbReference>
<dbReference type="Pfam" id="PF17171">
    <property type="entry name" value="GST_C_6"/>
    <property type="match status" value="1"/>
</dbReference>
<dbReference type="InterPro" id="IPR033468">
    <property type="entry name" value="Metaxin_GST"/>
</dbReference>
<dbReference type="EMBL" id="KQ086023">
    <property type="protein sequence ID" value="KLO10564.1"/>
    <property type="molecule type" value="Genomic_DNA"/>
</dbReference>
<gene>
    <name evidence="2" type="ORF">SCHPADRAFT_942775</name>
</gene>
<organism evidence="2 3">
    <name type="scientific">Schizopora paradoxa</name>
    <dbReference type="NCBI Taxonomy" id="27342"/>
    <lineage>
        <taxon>Eukaryota</taxon>
        <taxon>Fungi</taxon>
        <taxon>Dikarya</taxon>
        <taxon>Basidiomycota</taxon>
        <taxon>Agaricomycotina</taxon>
        <taxon>Agaricomycetes</taxon>
        <taxon>Hymenochaetales</taxon>
        <taxon>Schizoporaceae</taxon>
        <taxon>Schizopora</taxon>
    </lineage>
</organism>
<protein>
    <recommendedName>
        <fullName evidence="1">Metaxin glutathione S-transferase domain-containing protein</fullName>
    </recommendedName>
</protein>
<dbReference type="PANTHER" id="PTHR12289:SF77">
    <property type="entry name" value="METAXIN-2"/>
    <property type="match status" value="1"/>
</dbReference>
<dbReference type="STRING" id="27342.A0A0H2RFI9"/>
<dbReference type="SUPFAM" id="SSF47616">
    <property type="entry name" value="GST C-terminal domain-like"/>
    <property type="match status" value="1"/>
</dbReference>
<dbReference type="Proteomes" id="UP000053477">
    <property type="component" value="Unassembled WGS sequence"/>
</dbReference>
<feature type="domain" description="Metaxin glutathione S-transferase" evidence="1">
    <location>
        <begin position="213"/>
        <end position="273"/>
    </location>
</feature>
<keyword evidence="3" id="KW-1185">Reference proteome</keyword>
<dbReference type="InParanoid" id="A0A0H2RFI9"/>
<dbReference type="PANTHER" id="PTHR12289">
    <property type="entry name" value="METAXIN RELATED"/>
    <property type="match status" value="1"/>
</dbReference>
<evidence type="ECO:0000313" key="2">
    <source>
        <dbReference type="EMBL" id="KLO10564.1"/>
    </source>
</evidence>
<accession>A0A0H2RFI9</accession>
<sequence>MASTIPIPVAVHRFFAKFPLHIYPDSPLPQKNEVQRPSLWIAPPKSTVSGSVLSSDVECLKWQAYIALRGVKDLSVRWDVTPDGSVDGRLPSLQTADRKVLGARMIPGWVDDELQAEDDAFEGYKDATSKDESRAWVALLEGIVHTALTISKPSSPDLKAMLFYTPSKPLTSTASTPLSTHLSPPAAPISGISSIFPVYGERVSQSAVEAQYHDAIVSLSDRLGNDEWFLGSSRPTALDALAFAYLHCLLAGSDPVRVAVARKVNLVNWERRVQAIVQASCTVAPSS</sequence>
<evidence type="ECO:0000259" key="1">
    <source>
        <dbReference type="Pfam" id="PF17171"/>
    </source>
</evidence>
<reference evidence="2 3" key="1">
    <citation type="submission" date="2015-04" db="EMBL/GenBank/DDBJ databases">
        <title>Complete genome sequence of Schizopora paradoxa KUC8140, a cosmopolitan wood degrader in East Asia.</title>
        <authorList>
            <consortium name="DOE Joint Genome Institute"/>
            <person name="Min B."/>
            <person name="Park H."/>
            <person name="Jang Y."/>
            <person name="Kim J.-J."/>
            <person name="Kim K.H."/>
            <person name="Pangilinan J."/>
            <person name="Lipzen A."/>
            <person name="Riley R."/>
            <person name="Grigoriev I.V."/>
            <person name="Spatafora J.W."/>
            <person name="Choi I.-G."/>
        </authorList>
    </citation>
    <scope>NUCLEOTIDE SEQUENCE [LARGE SCALE GENOMIC DNA]</scope>
    <source>
        <strain evidence="2 3">KUC8140</strain>
    </source>
</reference>
<dbReference type="InterPro" id="IPR036282">
    <property type="entry name" value="Glutathione-S-Trfase_C_sf"/>
</dbReference>
<proteinExistence type="predicted"/>
<dbReference type="OrthoDB" id="198787at2759"/>
<evidence type="ECO:0000313" key="3">
    <source>
        <dbReference type="Proteomes" id="UP000053477"/>
    </source>
</evidence>
<name>A0A0H2RFI9_9AGAM</name>
<dbReference type="AlphaFoldDB" id="A0A0H2RFI9"/>